<reference evidence="1" key="1">
    <citation type="submission" date="2022-01" db="EMBL/GenBank/DDBJ databases">
        <authorList>
            <person name="King R."/>
        </authorList>
    </citation>
    <scope>NUCLEOTIDE SEQUENCE</scope>
</reference>
<dbReference type="AlphaFoldDB" id="A0A9N9RUV8"/>
<reference evidence="1" key="2">
    <citation type="submission" date="2022-10" db="EMBL/GenBank/DDBJ databases">
        <authorList>
            <consortium name="ENA_rothamsted_submissions"/>
            <consortium name="culmorum"/>
            <person name="King R."/>
        </authorList>
    </citation>
    <scope>NUCLEOTIDE SEQUENCE</scope>
</reference>
<proteinExistence type="predicted"/>
<protein>
    <submittedName>
        <fullName evidence="1">Uncharacterized protein</fullName>
    </submittedName>
</protein>
<evidence type="ECO:0000313" key="1">
    <source>
        <dbReference type="EMBL" id="CAG9803241.1"/>
    </source>
</evidence>
<dbReference type="EMBL" id="OU895878">
    <property type="protein sequence ID" value="CAG9803241.1"/>
    <property type="molecule type" value="Genomic_DNA"/>
</dbReference>
<organism evidence="1 2">
    <name type="scientific">Chironomus riparius</name>
    <dbReference type="NCBI Taxonomy" id="315576"/>
    <lineage>
        <taxon>Eukaryota</taxon>
        <taxon>Metazoa</taxon>
        <taxon>Ecdysozoa</taxon>
        <taxon>Arthropoda</taxon>
        <taxon>Hexapoda</taxon>
        <taxon>Insecta</taxon>
        <taxon>Pterygota</taxon>
        <taxon>Neoptera</taxon>
        <taxon>Endopterygota</taxon>
        <taxon>Diptera</taxon>
        <taxon>Nematocera</taxon>
        <taxon>Chironomoidea</taxon>
        <taxon>Chironomidae</taxon>
        <taxon>Chironominae</taxon>
        <taxon>Chironomus</taxon>
    </lineage>
</organism>
<dbReference type="OrthoDB" id="121932at2759"/>
<gene>
    <name evidence="1" type="ORF">CHIRRI_LOCUS6142</name>
</gene>
<keyword evidence="2" id="KW-1185">Reference proteome</keyword>
<evidence type="ECO:0000313" key="2">
    <source>
        <dbReference type="Proteomes" id="UP001153620"/>
    </source>
</evidence>
<dbReference type="PANTHER" id="PTHR36693">
    <property type="entry name" value="GH02722P"/>
    <property type="match status" value="1"/>
</dbReference>
<sequence>MRIKFYILSRELQLYQCFLLGKDSSDSYLIGHKSEKQLYKNARVFKLNSYALYLFLNEIQCCPNYHSCVARNIKSSSSQFIIQLMPNKIEYIDRIWGEIVRQLVWEQLEVEYMMGWLSTLGGAFSALGDYFEDRAEIAGKISFHQMKLAYRLGDPNLLSRCKLFLSISLVQQNKFKFAQFIIKQQYQNALETEDNRLRKMCLGIWSKLQYTYKIHRQNRNKKKRCDKI</sequence>
<dbReference type="PANTHER" id="PTHR36693:SF1">
    <property type="entry name" value="GH02722P"/>
    <property type="match status" value="1"/>
</dbReference>
<dbReference type="Proteomes" id="UP001153620">
    <property type="component" value="Chromosome 2"/>
</dbReference>
<dbReference type="Pfam" id="PF16065">
    <property type="entry name" value="DUF4807"/>
    <property type="match status" value="1"/>
</dbReference>
<dbReference type="InterPro" id="IPR032072">
    <property type="entry name" value="DUF4807"/>
</dbReference>
<name>A0A9N9RUV8_9DIPT</name>
<accession>A0A9N9RUV8</accession>